<feature type="region of interest" description="Disordered" evidence="3">
    <location>
        <begin position="1"/>
        <end position="29"/>
    </location>
</feature>
<dbReference type="PANTHER" id="PTHR10587:SF133">
    <property type="entry name" value="CHITIN DEACETYLASE 1-RELATED"/>
    <property type="match status" value="1"/>
</dbReference>
<organism evidence="5 6">
    <name type="scientific">Kitasatospora nipponensis</name>
    <dbReference type="NCBI Taxonomy" id="258049"/>
    <lineage>
        <taxon>Bacteria</taxon>
        <taxon>Bacillati</taxon>
        <taxon>Actinomycetota</taxon>
        <taxon>Actinomycetes</taxon>
        <taxon>Kitasatosporales</taxon>
        <taxon>Streptomycetaceae</taxon>
        <taxon>Kitasatospora</taxon>
    </lineage>
</organism>
<dbReference type="InterPro" id="IPR002509">
    <property type="entry name" value="NODB_dom"/>
</dbReference>
<evidence type="ECO:0000256" key="1">
    <source>
        <dbReference type="ARBA" id="ARBA00022723"/>
    </source>
</evidence>
<proteinExistence type="predicted"/>
<dbReference type="PROSITE" id="PS51677">
    <property type="entry name" value="NODB"/>
    <property type="match status" value="1"/>
</dbReference>
<feature type="compositionally biased region" description="Basic and acidic residues" evidence="3">
    <location>
        <begin position="157"/>
        <end position="170"/>
    </location>
</feature>
<dbReference type="Gene3D" id="3.20.20.370">
    <property type="entry name" value="Glycoside hydrolase/deacetylase"/>
    <property type="match status" value="1"/>
</dbReference>
<feature type="region of interest" description="Disordered" evidence="3">
    <location>
        <begin position="103"/>
        <end position="181"/>
    </location>
</feature>
<comment type="caution">
    <text evidence="5">The sequence shown here is derived from an EMBL/GenBank/DDBJ whole genome shotgun (WGS) entry which is preliminary data.</text>
</comment>
<accession>A0ABN1W7I8</accession>
<keyword evidence="2" id="KW-0378">Hydrolase</keyword>
<keyword evidence="1" id="KW-0479">Metal-binding</keyword>
<evidence type="ECO:0000313" key="5">
    <source>
        <dbReference type="EMBL" id="GAA1233790.1"/>
    </source>
</evidence>
<feature type="compositionally biased region" description="Basic residues" evidence="3">
    <location>
        <begin position="136"/>
        <end position="145"/>
    </location>
</feature>
<protein>
    <recommendedName>
        <fullName evidence="4">NodB homology domain-containing protein</fullName>
    </recommendedName>
</protein>
<reference evidence="5 6" key="1">
    <citation type="journal article" date="2019" name="Int. J. Syst. Evol. Microbiol.">
        <title>The Global Catalogue of Microorganisms (GCM) 10K type strain sequencing project: providing services to taxonomists for standard genome sequencing and annotation.</title>
        <authorList>
            <consortium name="The Broad Institute Genomics Platform"/>
            <consortium name="The Broad Institute Genome Sequencing Center for Infectious Disease"/>
            <person name="Wu L."/>
            <person name="Ma J."/>
        </authorList>
    </citation>
    <scope>NUCLEOTIDE SEQUENCE [LARGE SCALE GENOMIC DNA]</scope>
    <source>
        <strain evidence="5 6">JCM 13004</strain>
    </source>
</reference>
<gene>
    <name evidence="5" type="ORF">GCM10009665_25070</name>
</gene>
<evidence type="ECO:0000256" key="2">
    <source>
        <dbReference type="ARBA" id="ARBA00022801"/>
    </source>
</evidence>
<evidence type="ECO:0000259" key="4">
    <source>
        <dbReference type="PROSITE" id="PS51677"/>
    </source>
</evidence>
<name>A0ABN1W7I8_9ACTN</name>
<feature type="domain" description="NodB homology" evidence="4">
    <location>
        <begin position="1"/>
        <end position="139"/>
    </location>
</feature>
<evidence type="ECO:0000256" key="3">
    <source>
        <dbReference type="SAM" id="MobiDB-lite"/>
    </source>
</evidence>
<dbReference type="SUPFAM" id="SSF88713">
    <property type="entry name" value="Glycoside hydrolase/deacetylase"/>
    <property type="match status" value="1"/>
</dbReference>
<dbReference type="Proteomes" id="UP001500037">
    <property type="component" value="Unassembled WGS sequence"/>
</dbReference>
<dbReference type="PANTHER" id="PTHR10587">
    <property type="entry name" value="GLYCOSYL TRANSFERASE-RELATED"/>
    <property type="match status" value="1"/>
</dbReference>
<dbReference type="InterPro" id="IPR011330">
    <property type="entry name" value="Glyco_hydro/deAcase_b/a-brl"/>
</dbReference>
<dbReference type="InterPro" id="IPR050248">
    <property type="entry name" value="Polysacc_deacetylase_ArnD"/>
</dbReference>
<dbReference type="CDD" id="cd10917">
    <property type="entry name" value="CE4_NodB_like_6s_7s"/>
    <property type="match status" value="1"/>
</dbReference>
<dbReference type="Pfam" id="PF01522">
    <property type="entry name" value="Polysacc_deac_1"/>
    <property type="match status" value="1"/>
</dbReference>
<evidence type="ECO:0000313" key="6">
    <source>
        <dbReference type="Proteomes" id="UP001500037"/>
    </source>
</evidence>
<keyword evidence="6" id="KW-1185">Reference proteome</keyword>
<sequence length="204" mass="21696">MSAFQGRPEHGLHCLGDLSPADVRDQDQRTQDAVTEISGMAPVLFRAPYGDFTDTALAICANLALHPVSWSVDPTDWSNTGTDTIVARVLAGAATGAVVLTTTAGKEATTTRQRRRPLPDRSRPQPLPAMVDKRPLQLHHARRSAITHGPSSATDWRATRGADGAHRGHESAPGSGRGLFHAATQGGVETAFPHPPDTCEGFRA</sequence>
<dbReference type="EMBL" id="BAAALF010000034">
    <property type="protein sequence ID" value="GAA1233790.1"/>
    <property type="molecule type" value="Genomic_DNA"/>
</dbReference>